<comment type="similarity">
    <text evidence="2">Belongs to the DUF177 domain family.</text>
</comment>
<evidence type="ECO:0000313" key="7">
    <source>
        <dbReference type="Proteomes" id="UP001355056"/>
    </source>
</evidence>
<proteinExistence type="inferred from homology"/>
<sequence length="178" mass="19562">MSVDVPKVPVPEVLDASRMVASRRGVEGRVPLASLTRLRDSLVDTEGEVVYSLDFGTDELKVPFVELRVDASLPLLCQRSLERFEFPVAIEQRLGLIRDEADEAALPEGYEALLMPEDGMLKPIELVEDELILALPVIPVKPGTEAMERDWPAEEAEVARVNPFAALSALKNTPDGSK</sequence>
<evidence type="ECO:0000256" key="5">
    <source>
        <dbReference type="ARBA" id="ARBA00031841"/>
    </source>
</evidence>
<evidence type="ECO:0000256" key="4">
    <source>
        <dbReference type="ARBA" id="ARBA00022517"/>
    </source>
</evidence>
<accession>A0ABU7YWL8</accession>
<dbReference type="EMBL" id="JAXGFP010000002">
    <property type="protein sequence ID" value="MEG3183304.1"/>
    <property type="molecule type" value="Genomic_DNA"/>
</dbReference>
<dbReference type="PANTHER" id="PTHR38099:SF1">
    <property type="entry name" value="LARGE RIBOSOMAL RNA SUBUNIT ACCUMULATION PROTEIN YCED"/>
    <property type="match status" value="1"/>
</dbReference>
<gene>
    <name evidence="6" type="ORF">SNE34_04660</name>
</gene>
<organism evidence="6 7">
    <name type="scientific">Novilysobacter erysipheiresistens</name>
    <dbReference type="NCBI Taxonomy" id="1749332"/>
    <lineage>
        <taxon>Bacteria</taxon>
        <taxon>Pseudomonadati</taxon>
        <taxon>Pseudomonadota</taxon>
        <taxon>Gammaproteobacteria</taxon>
        <taxon>Lysobacterales</taxon>
        <taxon>Lysobacteraceae</taxon>
        <taxon>Novilysobacter</taxon>
    </lineage>
</organism>
<evidence type="ECO:0000256" key="1">
    <source>
        <dbReference type="ARBA" id="ARBA00002868"/>
    </source>
</evidence>
<dbReference type="Pfam" id="PF02620">
    <property type="entry name" value="YceD"/>
    <property type="match status" value="1"/>
</dbReference>
<name>A0ABU7YWL8_9GAMM</name>
<evidence type="ECO:0000256" key="2">
    <source>
        <dbReference type="ARBA" id="ARBA00010740"/>
    </source>
</evidence>
<keyword evidence="4" id="KW-0690">Ribosome biogenesis</keyword>
<dbReference type="InterPro" id="IPR039255">
    <property type="entry name" value="YceD_bac"/>
</dbReference>
<evidence type="ECO:0000256" key="3">
    <source>
        <dbReference type="ARBA" id="ARBA00015716"/>
    </source>
</evidence>
<dbReference type="PANTHER" id="PTHR38099">
    <property type="entry name" value="LARGE RIBOSOMAL RNA SUBUNIT ACCUMULATION PROTEIN YCED"/>
    <property type="match status" value="1"/>
</dbReference>
<dbReference type="Proteomes" id="UP001355056">
    <property type="component" value="Unassembled WGS sequence"/>
</dbReference>
<comment type="caution">
    <text evidence="6">The sequence shown here is derived from an EMBL/GenBank/DDBJ whole genome shotgun (WGS) entry which is preliminary data.</text>
</comment>
<reference evidence="6 7" key="1">
    <citation type="journal article" date="2016" name="Int. J. Syst. Evol. Microbiol.">
        <title>Lysobacter erysipheiresistens sp. nov., an antagonist of powdery mildew, isolated from tobacco-cultivated soil.</title>
        <authorList>
            <person name="Xie B."/>
            <person name="Li T."/>
            <person name="Lin X."/>
            <person name="Wang C.J."/>
            <person name="Chen Y.J."/>
            <person name="Liu W.J."/>
            <person name="Zhao Z.W."/>
        </authorList>
    </citation>
    <scope>NUCLEOTIDE SEQUENCE [LARGE SCALE GENOMIC DNA]</scope>
    <source>
        <strain evidence="6 7">RS-LYSO-3</strain>
    </source>
</reference>
<dbReference type="RefSeq" id="WP_332615155.1">
    <property type="nucleotide sequence ID" value="NZ_JAXGFP010000002.1"/>
</dbReference>
<dbReference type="InterPro" id="IPR003772">
    <property type="entry name" value="YceD"/>
</dbReference>
<comment type="function">
    <text evidence="1">Plays a role in synthesis, processing and/or stability of 23S rRNA.</text>
</comment>
<protein>
    <recommendedName>
        <fullName evidence="3">Large ribosomal RNA subunit accumulation protein YceD</fullName>
    </recommendedName>
    <alternativeName>
        <fullName evidence="5">23S rRNA accumulation protein YceD</fullName>
    </alternativeName>
</protein>
<keyword evidence="7" id="KW-1185">Reference proteome</keyword>
<evidence type="ECO:0000313" key="6">
    <source>
        <dbReference type="EMBL" id="MEG3183304.1"/>
    </source>
</evidence>